<evidence type="ECO:0000256" key="15">
    <source>
        <dbReference type="ARBA" id="ARBA00067082"/>
    </source>
</evidence>
<comment type="catalytic activity">
    <reaction evidence="14">
        <text>Typically cleaves a -Gly-|-Phe- bond to release an N-terminal, basic peptide of 5-8 residues from type IV prepilin, and then N-methylates the new N-terminal amino group, the methyl donor being S-adenosyl-L-methionine.</text>
        <dbReference type="EC" id="3.4.23.43"/>
    </reaction>
</comment>
<organism evidence="20 21">
    <name type="scientific">Desulfomarina profundi</name>
    <dbReference type="NCBI Taxonomy" id="2772557"/>
    <lineage>
        <taxon>Bacteria</taxon>
        <taxon>Pseudomonadati</taxon>
        <taxon>Thermodesulfobacteriota</taxon>
        <taxon>Desulfobulbia</taxon>
        <taxon>Desulfobulbales</taxon>
        <taxon>Desulfobulbaceae</taxon>
        <taxon>Desulfomarina</taxon>
    </lineage>
</organism>
<dbReference type="GO" id="GO:0032259">
    <property type="term" value="P:methylation"/>
    <property type="evidence" value="ECO:0007669"/>
    <property type="project" value="UniProtKB-KW"/>
</dbReference>
<dbReference type="EC" id="3.4.23.43" evidence="15"/>
<dbReference type="KEGG" id="dbk:DGMP_25010"/>
<keyword evidence="7" id="KW-0808">Transferase</keyword>
<dbReference type="Pfam" id="PF06750">
    <property type="entry name" value="A24_N_bact"/>
    <property type="match status" value="1"/>
</dbReference>
<evidence type="ECO:0000256" key="9">
    <source>
        <dbReference type="ARBA" id="ARBA00022692"/>
    </source>
</evidence>
<dbReference type="AlphaFoldDB" id="A0A8D5FMI7"/>
<evidence type="ECO:0000256" key="11">
    <source>
        <dbReference type="ARBA" id="ARBA00022989"/>
    </source>
</evidence>
<evidence type="ECO:0000259" key="19">
    <source>
        <dbReference type="Pfam" id="PF06750"/>
    </source>
</evidence>
<evidence type="ECO:0000256" key="1">
    <source>
        <dbReference type="ARBA" id="ARBA00004429"/>
    </source>
</evidence>
<keyword evidence="8" id="KW-0949">S-adenosyl-L-methionine</keyword>
<dbReference type="FunFam" id="1.20.120.1220:FF:000001">
    <property type="entry name" value="Type 4 prepilin-like proteins leader peptide-processing enzyme"/>
    <property type="match status" value="1"/>
</dbReference>
<feature type="transmembrane region" description="Helical" evidence="17">
    <location>
        <begin position="125"/>
        <end position="144"/>
    </location>
</feature>
<feature type="domain" description="Prepilin type IV endopeptidase peptidase" evidence="18">
    <location>
        <begin position="107"/>
        <end position="216"/>
    </location>
</feature>
<keyword evidence="12 17" id="KW-0472">Membrane</keyword>
<dbReference type="GO" id="GO:0006465">
    <property type="term" value="P:signal peptide processing"/>
    <property type="evidence" value="ECO:0007669"/>
    <property type="project" value="TreeGrafter"/>
</dbReference>
<name>A0A8D5FMI7_9BACT</name>
<evidence type="ECO:0000256" key="12">
    <source>
        <dbReference type="ARBA" id="ARBA00023136"/>
    </source>
</evidence>
<evidence type="ECO:0000313" key="21">
    <source>
        <dbReference type="Proteomes" id="UP000826725"/>
    </source>
</evidence>
<accession>A0A8D5FMI7</accession>
<keyword evidence="5" id="KW-0489">Methyltransferase</keyword>
<feature type="transmembrane region" description="Helical" evidence="17">
    <location>
        <begin position="6"/>
        <end position="27"/>
    </location>
</feature>
<evidence type="ECO:0000256" key="17">
    <source>
        <dbReference type="SAM" id="Phobius"/>
    </source>
</evidence>
<dbReference type="PANTHER" id="PTHR30487">
    <property type="entry name" value="TYPE 4 PREPILIN-LIKE PROTEINS LEADER PEPTIDE-PROCESSING ENZYME"/>
    <property type="match status" value="1"/>
</dbReference>
<dbReference type="Pfam" id="PF01478">
    <property type="entry name" value="Peptidase_A24"/>
    <property type="match status" value="1"/>
</dbReference>
<dbReference type="InterPro" id="IPR010627">
    <property type="entry name" value="Prepilin_pept_A24_N"/>
</dbReference>
<comment type="similarity">
    <text evidence="2">Belongs to the peptidase A24 family.</text>
</comment>
<keyword evidence="6" id="KW-0645">Protease</keyword>
<dbReference type="InterPro" id="IPR050882">
    <property type="entry name" value="Prepilin_peptidase/N-MTase"/>
</dbReference>
<evidence type="ECO:0000256" key="14">
    <source>
        <dbReference type="ARBA" id="ARBA00050401"/>
    </source>
</evidence>
<feature type="domain" description="Prepilin peptidase A24 N-terminal" evidence="19">
    <location>
        <begin position="13"/>
        <end position="94"/>
    </location>
</feature>
<dbReference type="EMBL" id="AP024086">
    <property type="protein sequence ID" value="BCL61808.1"/>
    <property type="molecule type" value="Genomic_DNA"/>
</dbReference>
<feature type="transmembrane region" description="Helical" evidence="17">
    <location>
        <begin position="103"/>
        <end position="119"/>
    </location>
</feature>
<dbReference type="Proteomes" id="UP000826725">
    <property type="component" value="Chromosome"/>
</dbReference>
<evidence type="ECO:0000259" key="18">
    <source>
        <dbReference type="Pfam" id="PF01478"/>
    </source>
</evidence>
<keyword evidence="11 17" id="KW-1133">Transmembrane helix</keyword>
<proteinExistence type="inferred from homology"/>
<evidence type="ECO:0000256" key="16">
    <source>
        <dbReference type="ARBA" id="ARBA00071870"/>
    </source>
</evidence>
<protein>
    <recommendedName>
        <fullName evidence="16">Prepilin leader peptidase/N-methyltransferase</fullName>
        <ecNumber evidence="15">3.4.23.43</ecNumber>
    </recommendedName>
</protein>
<evidence type="ECO:0000256" key="4">
    <source>
        <dbReference type="ARBA" id="ARBA00022519"/>
    </source>
</evidence>
<dbReference type="GO" id="GO:0005886">
    <property type="term" value="C:plasma membrane"/>
    <property type="evidence" value="ECO:0007669"/>
    <property type="project" value="UniProtKB-SubCell"/>
</dbReference>
<evidence type="ECO:0000313" key="20">
    <source>
        <dbReference type="EMBL" id="BCL61808.1"/>
    </source>
</evidence>
<evidence type="ECO:0000256" key="13">
    <source>
        <dbReference type="ARBA" id="ARBA00023268"/>
    </source>
</evidence>
<feature type="transmembrane region" description="Helical" evidence="17">
    <location>
        <begin position="230"/>
        <end position="251"/>
    </location>
</feature>
<evidence type="ECO:0000256" key="7">
    <source>
        <dbReference type="ARBA" id="ARBA00022679"/>
    </source>
</evidence>
<feature type="transmembrane region" description="Helical" evidence="17">
    <location>
        <begin position="156"/>
        <end position="174"/>
    </location>
</feature>
<evidence type="ECO:0000256" key="8">
    <source>
        <dbReference type="ARBA" id="ARBA00022691"/>
    </source>
</evidence>
<evidence type="ECO:0000256" key="2">
    <source>
        <dbReference type="ARBA" id="ARBA00005801"/>
    </source>
</evidence>
<keyword evidence="9 17" id="KW-0812">Transmembrane</keyword>
<evidence type="ECO:0000256" key="5">
    <source>
        <dbReference type="ARBA" id="ARBA00022603"/>
    </source>
</evidence>
<keyword evidence="21" id="KW-1185">Reference proteome</keyword>
<reference evidence="20" key="1">
    <citation type="submission" date="2020-09" db="EMBL/GenBank/DDBJ databases">
        <title>Desulfogranum mesoprofundum gen. nov., sp. nov., a novel mesophilic, sulfate-reducing chemolithoautotroph isolated from a deep-sea hydrothermal vent chimney in the Suiyo Seamount.</title>
        <authorList>
            <person name="Hashimoto Y."/>
            <person name="Nakagawa S."/>
        </authorList>
    </citation>
    <scope>NUCLEOTIDE SEQUENCE</scope>
    <source>
        <strain evidence="20">KT2</strain>
    </source>
</reference>
<dbReference type="GO" id="GO:0008168">
    <property type="term" value="F:methyltransferase activity"/>
    <property type="evidence" value="ECO:0007669"/>
    <property type="project" value="UniProtKB-KW"/>
</dbReference>
<dbReference type="InterPro" id="IPR000045">
    <property type="entry name" value="Prepilin_IV_endopep_pep"/>
</dbReference>
<keyword evidence="3" id="KW-1003">Cell membrane</keyword>
<dbReference type="PANTHER" id="PTHR30487:SF0">
    <property type="entry name" value="PREPILIN LEADER PEPTIDASE_N-METHYLTRANSFERASE-RELATED"/>
    <property type="match status" value="1"/>
</dbReference>
<feature type="transmembrane region" description="Helical" evidence="17">
    <location>
        <begin position="194"/>
        <end position="218"/>
    </location>
</feature>
<sequence length="261" mass="28799">MISTPFLTAAAALLGLVIGSFLNVVILRLPQEDNSIVFPASHCPACKTPLAWYENIPVFSFLFLRGKCAHCRTTISFQYPLVEILTSFLAVAVLRTFGPSLEAAGYFVFAAALLVIIFIDIHHQIIPDVISLPGIILGLLFSFFNHHLKWQDSLTGIILGGGVLYSIALLYSLIRKQEGMGGGDIKLLAMIGGWLGWQSLPFVIFFSSFTGSIVGLIAMRSQKKGGSTRIAFGPFLSCTALIYLFFFTQILDFYRFYFFGQ</sequence>
<evidence type="ECO:0000256" key="6">
    <source>
        <dbReference type="ARBA" id="ARBA00022670"/>
    </source>
</evidence>
<gene>
    <name evidence="20" type="primary">pilD</name>
    <name evidence="20" type="ORF">DGMP_25010</name>
</gene>
<dbReference type="GO" id="GO:0004190">
    <property type="term" value="F:aspartic-type endopeptidase activity"/>
    <property type="evidence" value="ECO:0007669"/>
    <property type="project" value="UniProtKB-EC"/>
</dbReference>
<keyword evidence="4" id="KW-0997">Cell inner membrane</keyword>
<evidence type="ECO:0000256" key="10">
    <source>
        <dbReference type="ARBA" id="ARBA00022801"/>
    </source>
</evidence>
<keyword evidence="13" id="KW-0511">Multifunctional enzyme</keyword>
<dbReference type="RefSeq" id="WP_228854228.1">
    <property type="nucleotide sequence ID" value="NZ_AP024086.1"/>
</dbReference>
<evidence type="ECO:0000256" key="3">
    <source>
        <dbReference type="ARBA" id="ARBA00022475"/>
    </source>
</evidence>
<keyword evidence="10" id="KW-0378">Hydrolase</keyword>
<comment type="subcellular location">
    <subcellularLocation>
        <location evidence="1">Cell inner membrane</location>
        <topology evidence="1">Multi-pass membrane protein</topology>
    </subcellularLocation>
</comment>